<accession>Q6A845</accession>
<dbReference type="Proteomes" id="UP000000603">
    <property type="component" value="Chromosome"/>
</dbReference>
<gene>
    <name evidence="1" type="ordered locus">PPA1321</name>
</gene>
<reference evidence="1 2" key="1">
    <citation type="journal article" date="2004" name="Science">
        <title>The complete genome sequence of Propionibacterium acnes, a commensal of human skin.</title>
        <authorList>
            <person name="Bruggemann H."/>
            <person name="Henne A."/>
            <person name="Hoster F."/>
            <person name="Liesegang H."/>
            <person name="Wiezer A."/>
            <person name="Strittmatter A."/>
            <person name="Hujer S."/>
            <person name="Durre P."/>
            <person name="Gottschalk G."/>
        </authorList>
    </citation>
    <scope>NUCLEOTIDE SEQUENCE [LARGE SCALE GENOMIC DNA]</scope>
    <source>
        <strain evidence="2">DSM 16379 / KPA171202</strain>
    </source>
</reference>
<proteinExistence type="predicted"/>
<name>Q6A845_CUTAK</name>
<dbReference type="AlphaFoldDB" id="Q6A845"/>
<dbReference type="EMBL" id="AE017283">
    <property type="protein sequence ID" value="AAT83070.1"/>
    <property type="molecule type" value="Genomic_DNA"/>
</dbReference>
<dbReference type="EnsemblBacteria" id="AAT83070">
    <property type="protein sequence ID" value="AAT83070"/>
    <property type="gene ID" value="PPA1321"/>
</dbReference>
<organism evidence="1 2">
    <name type="scientific">Cutibacterium acnes (strain DSM 16379 / KPA171202)</name>
    <name type="common">Propionibacterium acnes</name>
    <dbReference type="NCBI Taxonomy" id="267747"/>
    <lineage>
        <taxon>Bacteria</taxon>
        <taxon>Bacillati</taxon>
        <taxon>Actinomycetota</taxon>
        <taxon>Actinomycetes</taxon>
        <taxon>Propionibacteriales</taxon>
        <taxon>Propionibacteriaceae</taxon>
        <taxon>Cutibacterium</taxon>
    </lineage>
</organism>
<evidence type="ECO:0000313" key="1">
    <source>
        <dbReference type="EMBL" id="AAT83070.1"/>
    </source>
</evidence>
<dbReference type="KEGG" id="pac:PPA1321"/>
<dbReference type="HOGENOM" id="CLU_3171911_0_0_11"/>
<protein>
    <submittedName>
        <fullName evidence="1">Uncharacterized protein</fullName>
    </submittedName>
</protein>
<evidence type="ECO:0000313" key="2">
    <source>
        <dbReference type="Proteomes" id="UP000000603"/>
    </source>
</evidence>
<sequence length="58" mass="6912">MFSAWTLGSRIVLTLVVCQWWMDIYRHVHSELFGARMCLIRMRQQLHFFISQAAAARK</sequence>